<organism evidence="1 2">
    <name type="scientific">Timema podura</name>
    <name type="common">Walking stick</name>
    <dbReference type="NCBI Taxonomy" id="61482"/>
    <lineage>
        <taxon>Eukaryota</taxon>
        <taxon>Metazoa</taxon>
        <taxon>Ecdysozoa</taxon>
        <taxon>Arthropoda</taxon>
        <taxon>Hexapoda</taxon>
        <taxon>Insecta</taxon>
        <taxon>Pterygota</taxon>
        <taxon>Neoptera</taxon>
        <taxon>Polyneoptera</taxon>
        <taxon>Phasmatodea</taxon>
        <taxon>Timematodea</taxon>
        <taxon>Timematoidea</taxon>
        <taxon>Timematidae</taxon>
        <taxon>Timema</taxon>
    </lineage>
</organism>
<accession>A0ABN7NPG4</accession>
<evidence type="ECO:0000313" key="2">
    <source>
        <dbReference type="Proteomes" id="UP001153148"/>
    </source>
</evidence>
<dbReference type="SUPFAM" id="SSF54236">
    <property type="entry name" value="Ubiquitin-like"/>
    <property type="match status" value="1"/>
</dbReference>
<dbReference type="PANTHER" id="PTHR46728:SF1">
    <property type="entry name" value="AN1-TYPE ZINC FINGER PROTEIN 4"/>
    <property type="match status" value="1"/>
</dbReference>
<dbReference type="Gene3D" id="3.10.20.90">
    <property type="entry name" value="Phosphatidylinositol 3-kinase Catalytic Subunit, Chain A, domain 1"/>
    <property type="match status" value="1"/>
</dbReference>
<name>A0ABN7NPG4_TIMPD</name>
<sequence length="192" mass="21827">MMSEHGYHPSFHSSFQHEGTIELFIETLTGTAFEITVSPFDTVLSIKLKIHRVEGENVHVMEEMLEHLPPGCQVTVLLFREGDQVNLFRVVENEDGSYSPLSQSWNGTSLRNLFAEEDSEVEDKRLHENSVTMGKVQDLRAKMEKLSLQKKVKQAIRGKERNKKSVDKGMAAYEVSISIINIIETDFGDQMV</sequence>
<dbReference type="PANTHER" id="PTHR46728">
    <property type="entry name" value="AN1-TYPE ZINC FINGER PROTEIN 4"/>
    <property type="match status" value="1"/>
</dbReference>
<proteinExistence type="predicted"/>
<protein>
    <submittedName>
        <fullName evidence="1">Uncharacterized protein</fullName>
    </submittedName>
</protein>
<dbReference type="EMBL" id="CAJPIN010002027">
    <property type="protein sequence ID" value="CAG2055053.1"/>
    <property type="molecule type" value="Genomic_DNA"/>
</dbReference>
<gene>
    <name evidence="1" type="ORF">TPAB3V08_LOCUS2066</name>
</gene>
<keyword evidence="2" id="KW-1185">Reference proteome</keyword>
<evidence type="ECO:0000313" key="1">
    <source>
        <dbReference type="EMBL" id="CAG2055053.1"/>
    </source>
</evidence>
<dbReference type="Proteomes" id="UP001153148">
    <property type="component" value="Unassembled WGS sequence"/>
</dbReference>
<comment type="caution">
    <text evidence="1">The sequence shown here is derived from an EMBL/GenBank/DDBJ whole genome shotgun (WGS) entry which is preliminary data.</text>
</comment>
<dbReference type="InterPro" id="IPR029071">
    <property type="entry name" value="Ubiquitin-like_domsf"/>
</dbReference>
<reference evidence="1" key="1">
    <citation type="submission" date="2021-03" db="EMBL/GenBank/DDBJ databases">
        <authorList>
            <person name="Tran Van P."/>
        </authorList>
    </citation>
    <scope>NUCLEOTIDE SEQUENCE</scope>
</reference>
<dbReference type="InterPro" id="IPR053061">
    <property type="entry name" value="AN1-type_zinc_finger"/>
</dbReference>